<dbReference type="EMBL" id="BLIR01000001">
    <property type="protein sequence ID" value="GFE35864.1"/>
    <property type="molecule type" value="Genomic_DNA"/>
</dbReference>
<proteinExistence type="predicted"/>
<reference evidence="1 2" key="1">
    <citation type="submission" date="2019-12" db="EMBL/GenBank/DDBJ databases">
        <title>Whole genome shotgun sequence of Streptomyces tubercidicus NBRC 13090.</title>
        <authorList>
            <person name="Ichikawa N."/>
            <person name="Kimura A."/>
            <person name="Kitahashi Y."/>
            <person name="Komaki H."/>
            <person name="Tamura T."/>
        </authorList>
    </citation>
    <scope>NUCLEOTIDE SEQUENCE [LARGE SCALE GENOMIC DNA]</scope>
    <source>
        <strain evidence="1 2">NBRC 13090</strain>
    </source>
</reference>
<evidence type="ECO:0000313" key="2">
    <source>
        <dbReference type="Proteomes" id="UP000431826"/>
    </source>
</evidence>
<sequence>MPPATAYAGTPVMKEAAHNPDIHAARERLPITDTFCSIEEGGTVPGTLNSVPLPTWCRRSCRPTASAGDAELHKD</sequence>
<organism evidence="1 2">
    <name type="scientific">Streptomyces tubercidicus</name>
    <dbReference type="NCBI Taxonomy" id="47759"/>
    <lineage>
        <taxon>Bacteria</taxon>
        <taxon>Bacillati</taxon>
        <taxon>Actinomycetota</taxon>
        <taxon>Actinomycetes</taxon>
        <taxon>Kitasatosporales</taxon>
        <taxon>Streptomycetaceae</taxon>
        <taxon>Streptomyces</taxon>
    </lineage>
</organism>
<protein>
    <submittedName>
        <fullName evidence="1">Uncharacterized protein</fullName>
    </submittedName>
</protein>
<name>A0A640UKK4_9ACTN</name>
<keyword evidence="2" id="KW-1185">Reference proteome</keyword>
<dbReference type="Proteomes" id="UP000431826">
    <property type="component" value="Unassembled WGS sequence"/>
</dbReference>
<comment type="caution">
    <text evidence="1">The sequence shown here is derived from an EMBL/GenBank/DDBJ whole genome shotgun (WGS) entry which is preliminary data.</text>
</comment>
<accession>A0A640UKK4</accession>
<evidence type="ECO:0000313" key="1">
    <source>
        <dbReference type="EMBL" id="GFE35864.1"/>
    </source>
</evidence>
<gene>
    <name evidence="1" type="ORF">Stube_05370</name>
</gene>
<dbReference type="AlphaFoldDB" id="A0A640UKK4"/>